<evidence type="ECO:0000313" key="2">
    <source>
        <dbReference type="EMBL" id="MDR7384384.1"/>
    </source>
</evidence>
<sequence length="120" mass="13248">MSEPQVRPAVLDDAEAIAVVHHTSWVQTYSGLLPAEHWESDTVERRARRWHERLSDDGLGDLAVAVVDEQVVGFAKAGPTRRKKSVPLPVRMSSLRSPNRPGACGGRPRAVLSPTRTPRH</sequence>
<evidence type="ECO:0000313" key="3">
    <source>
        <dbReference type="Proteomes" id="UP001183585"/>
    </source>
</evidence>
<reference evidence="2 3" key="1">
    <citation type="submission" date="2023-07" db="EMBL/GenBank/DDBJ databases">
        <title>Sequencing the genomes of 1000 actinobacteria strains.</title>
        <authorList>
            <person name="Klenk H.-P."/>
        </authorList>
    </citation>
    <scope>NUCLEOTIDE SEQUENCE [LARGE SCALE GENOMIC DNA]</scope>
    <source>
        <strain evidence="2 3">DSM 45554</strain>
    </source>
</reference>
<feature type="region of interest" description="Disordered" evidence="1">
    <location>
        <begin position="81"/>
        <end position="120"/>
    </location>
</feature>
<dbReference type="RefSeq" id="WP_274992777.1">
    <property type="nucleotide sequence ID" value="NZ_JAJQQP010000003.1"/>
</dbReference>
<accession>A0ABU2CSQ6</accession>
<dbReference type="SUPFAM" id="SSF55729">
    <property type="entry name" value="Acyl-CoA N-acyltransferases (Nat)"/>
    <property type="match status" value="1"/>
</dbReference>
<dbReference type="Gene3D" id="3.40.630.30">
    <property type="match status" value="1"/>
</dbReference>
<keyword evidence="3" id="KW-1185">Reference proteome</keyword>
<dbReference type="InterPro" id="IPR016181">
    <property type="entry name" value="Acyl_CoA_acyltransferase"/>
</dbReference>
<protein>
    <submittedName>
        <fullName evidence="2">RimJ/RimL family protein N-acetyltransferase</fullName>
    </submittedName>
</protein>
<evidence type="ECO:0000256" key="1">
    <source>
        <dbReference type="SAM" id="MobiDB-lite"/>
    </source>
</evidence>
<name>A0ABU2CSQ6_9MICO</name>
<organism evidence="2 3">
    <name type="scientific">Promicromonospora iranensis</name>
    <dbReference type="NCBI Taxonomy" id="1105144"/>
    <lineage>
        <taxon>Bacteria</taxon>
        <taxon>Bacillati</taxon>
        <taxon>Actinomycetota</taxon>
        <taxon>Actinomycetes</taxon>
        <taxon>Micrococcales</taxon>
        <taxon>Promicromonosporaceae</taxon>
        <taxon>Promicromonospora</taxon>
    </lineage>
</organism>
<dbReference type="EMBL" id="JAVDYE010000001">
    <property type="protein sequence ID" value="MDR7384384.1"/>
    <property type="molecule type" value="Genomic_DNA"/>
</dbReference>
<gene>
    <name evidence="2" type="ORF">J2S48_003899</name>
</gene>
<comment type="caution">
    <text evidence="2">The sequence shown here is derived from an EMBL/GenBank/DDBJ whole genome shotgun (WGS) entry which is preliminary data.</text>
</comment>
<proteinExistence type="predicted"/>
<dbReference type="Proteomes" id="UP001183585">
    <property type="component" value="Unassembled WGS sequence"/>
</dbReference>